<comment type="caution">
    <text evidence="3">The sequence shown here is derived from an EMBL/GenBank/DDBJ whole genome shotgun (WGS) entry which is preliminary data.</text>
</comment>
<protein>
    <submittedName>
        <fullName evidence="3">Vacuolar protein sorting-associated protein 21</fullName>
    </submittedName>
</protein>
<dbReference type="EMBL" id="JAPFFF010000019">
    <property type="protein sequence ID" value="KAK8858055.1"/>
    <property type="molecule type" value="Genomic_DNA"/>
</dbReference>
<evidence type="ECO:0000256" key="2">
    <source>
        <dbReference type="SAM" id="MobiDB-lite"/>
    </source>
</evidence>
<dbReference type="Gene3D" id="3.40.50.300">
    <property type="entry name" value="P-loop containing nucleotide triphosphate hydrolases"/>
    <property type="match status" value="1"/>
</dbReference>
<dbReference type="InterPro" id="IPR027417">
    <property type="entry name" value="P-loop_NTPase"/>
</dbReference>
<dbReference type="Proteomes" id="UP001470230">
    <property type="component" value="Unassembled WGS sequence"/>
</dbReference>
<name>A0ABR2I7V2_9EUKA</name>
<dbReference type="NCBIfam" id="TIGR00231">
    <property type="entry name" value="small_GTP"/>
    <property type="match status" value="1"/>
</dbReference>
<dbReference type="SMART" id="SM00174">
    <property type="entry name" value="RHO"/>
    <property type="match status" value="1"/>
</dbReference>
<dbReference type="PRINTS" id="PR00449">
    <property type="entry name" value="RASTRNSFRMNG"/>
</dbReference>
<dbReference type="PROSITE" id="PS51420">
    <property type="entry name" value="RHO"/>
    <property type="match status" value="1"/>
</dbReference>
<dbReference type="SMART" id="SM00175">
    <property type="entry name" value="RAB"/>
    <property type="match status" value="1"/>
</dbReference>
<accession>A0ABR2I7V2</accession>
<proteinExistence type="predicted"/>
<dbReference type="InterPro" id="IPR005225">
    <property type="entry name" value="Small_GTP-bd"/>
</dbReference>
<sequence>MENEEEEEEAYEQVEEVSFSSKIVLAGSSGVGKTSIINRAFERTFSEDVKPTVGSGFRKGVFRIKNKKITMEVWDTAGQEQFNSMAPLFFTNAAAAILVYDITDHNSFDVLGKTYIQMVNDRALPNCVVGIVGNKVDLIKTGGSSDSGVYKQREVNYEEAESFCEEIDASFHLEVSALTGIGVDSIFELIAENPNLQNNSNKKSAPSDSVELNVTPTQKKKGCKC</sequence>
<dbReference type="Pfam" id="PF00071">
    <property type="entry name" value="Ras"/>
    <property type="match status" value="1"/>
</dbReference>
<feature type="region of interest" description="Disordered" evidence="2">
    <location>
        <begin position="197"/>
        <end position="225"/>
    </location>
</feature>
<evidence type="ECO:0000256" key="1">
    <source>
        <dbReference type="ARBA" id="ARBA00022741"/>
    </source>
</evidence>
<organism evidence="3 4">
    <name type="scientific">Tritrichomonas musculus</name>
    <dbReference type="NCBI Taxonomy" id="1915356"/>
    <lineage>
        <taxon>Eukaryota</taxon>
        <taxon>Metamonada</taxon>
        <taxon>Parabasalia</taxon>
        <taxon>Tritrichomonadida</taxon>
        <taxon>Tritrichomonadidae</taxon>
        <taxon>Tritrichomonas</taxon>
    </lineage>
</organism>
<dbReference type="SMART" id="SM00173">
    <property type="entry name" value="RAS"/>
    <property type="match status" value="1"/>
</dbReference>
<reference evidence="3 4" key="1">
    <citation type="submission" date="2024-04" db="EMBL/GenBank/DDBJ databases">
        <title>Tritrichomonas musculus Genome.</title>
        <authorList>
            <person name="Alves-Ferreira E."/>
            <person name="Grigg M."/>
            <person name="Lorenzi H."/>
            <person name="Galac M."/>
        </authorList>
    </citation>
    <scope>NUCLEOTIDE SEQUENCE [LARGE SCALE GENOMIC DNA]</scope>
    <source>
        <strain evidence="3 4">EAF2021</strain>
    </source>
</reference>
<feature type="compositionally biased region" description="Polar residues" evidence="2">
    <location>
        <begin position="197"/>
        <end position="217"/>
    </location>
</feature>
<dbReference type="SMART" id="SM00176">
    <property type="entry name" value="RAN"/>
    <property type="match status" value="1"/>
</dbReference>
<dbReference type="PROSITE" id="PS51419">
    <property type="entry name" value="RAB"/>
    <property type="match status" value="1"/>
</dbReference>
<gene>
    <name evidence="3" type="ORF">M9Y10_013155</name>
</gene>
<dbReference type="SUPFAM" id="SSF52540">
    <property type="entry name" value="P-loop containing nucleoside triphosphate hydrolases"/>
    <property type="match status" value="1"/>
</dbReference>
<keyword evidence="4" id="KW-1185">Reference proteome</keyword>
<evidence type="ECO:0000313" key="4">
    <source>
        <dbReference type="Proteomes" id="UP001470230"/>
    </source>
</evidence>
<dbReference type="PROSITE" id="PS51421">
    <property type="entry name" value="RAS"/>
    <property type="match status" value="1"/>
</dbReference>
<evidence type="ECO:0000313" key="3">
    <source>
        <dbReference type="EMBL" id="KAK8858055.1"/>
    </source>
</evidence>
<dbReference type="CDD" id="cd00154">
    <property type="entry name" value="Rab"/>
    <property type="match status" value="1"/>
</dbReference>
<dbReference type="PANTHER" id="PTHR47978">
    <property type="match status" value="1"/>
</dbReference>
<dbReference type="InterPro" id="IPR001806">
    <property type="entry name" value="Small_GTPase"/>
</dbReference>
<keyword evidence="1" id="KW-0547">Nucleotide-binding</keyword>